<dbReference type="HAMAP" id="MF_00719">
    <property type="entry name" value="CobS"/>
    <property type="match status" value="1"/>
</dbReference>
<evidence type="ECO:0000313" key="20">
    <source>
        <dbReference type="EMBL" id="AOM42748.1"/>
    </source>
</evidence>
<feature type="transmembrane region" description="Helical" evidence="19">
    <location>
        <begin position="62"/>
        <end position="83"/>
    </location>
</feature>
<feature type="transmembrane region" description="Helical" evidence="19">
    <location>
        <begin position="113"/>
        <end position="131"/>
    </location>
</feature>
<evidence type="ECO:0000256" key="1">
    <source>
        <dbReference type="ARBA" id="ARBA00001946"/>
    </source>
</evidence>
<keyword evidence="7 19" id="KW-1003">Cell membrane</keyword>
<evidence type="ECO:0000256" key="14">
    <source>
        <dbReference type="ARBA" id="ARBA00025228"/>
    </source>
</evidence>
<comment type="subcellular location">
    <subcellularLocation>
        <location evidence="2 19">Cell membrane</location>
        <topology evidence="2 19">Multi-pass membrane protein</topology>
    </subcellularLocation>
</comment>
<protein>
    <recommendedName>
        <fullName evidence="6 19">Adenosylcobinamide-GDP ribazoletransferase</fullName>
        <ecNumber evidence="5 19">2.7.8.26</ecNumber>
    </recommendedName>
    <alternativeName>
        <fullName evidence="16 19">Cobalamin synthase</fullName>
    </alternativeName>
    <alternativeName>
        <fullName evidence="15 19">Cobalamin-5'-phosphate synthase</fullName>
    </alternativeName>
</protein>
<keyword evidence="11 19" id="KW-0460">Magnesium</keyword>
<keyword evidence="8 19" id="KW-0169">Cobalamin biosynthesis</keyword>
<evidence type="ECO:0000256" key="18">
    <source>
        <dbReference type="ARBA" id="ARBA00049504"/>
    </source>
</evidence>
<evidence type="ECO:0000313" key="23">
    <source>
        <dbReference type="Proteomes" id="UP000225433"/>
    </source>
</evidence>
<dbReference type="GO" id="GO:0051073">
    <property type="term" value="F:adenosylcobinamide-GDP ribazoletransferase activity"/>
    <property type="evidence" value="ECO:0007669"/>
    <property type="project" value="UniProtKB-UniRule"/>
</dbReference>
<comment type="cofactor">
    <cofactor evidence="1 19">
        <name>Mg(2+)</name>
        <dbReference type="ChEBI" id="CHEBI:18420"/>
    </cofactor>
</comment>
<keyword evidence="12 19" id="KW-1133">Transmembrane helix</keyword>
<dbReference type="InterPro" id="IPR003805">
    <property type="entry name" value="CobS"/>
</dbReference>
<evidence type="ECO:0000256" key="5">
    <source>
        <dbReference type="ARBA" id="ARBA00013200"/>
    </source>
</evidence>
<dbReference type="Pfam" id="PF02654">
    <property type="entry name" value="CobS"/>
    <property type="match status" value="1"/>
</dbReference>
<organism evidence="21 23">
    <name type="scientific">Xenorhabdus hominickii</name>
    <dbReference type="NCBI Taxonomy" id="351679"/>
    <lineage>
        <taxon>Bacteria</taxon>
        <taxon>Pseudomonadati</taxon>
        <taxon>Pseudomonadota</taxon>
        <taxon>Gammaproteobacteria</taxon>
        <taxon>Enterobacterales</taxon>
        <taxon>Morganellaceae</taxon>
        <taxon>Xenorhabdus</taxon>
    </lineage>
</organism>
<feature type="transmembrane region" description="Helical" evidence="19">
    <location>
        <begin position="207"/>
        <end position="224"/>
    </location>
</feature>
<dbReference type="GO" id="GO:0005886">
    <property type="term" value="C:plasma membrane"/>
    <property type="evidence" value="ECO:0007669"/>
    <property type="project" value="UniProtKB-SubCell"/>
</dbReference>
<feature type="transmembrane region" description="Helical" evidence="19">
    <location>
        <begin position="176"/>
        <end position="201"/>
    </location>
</feature>
<dbReference type="PANTHER" id="PTHR34148">
    <property type="entry name" value="ADENOSYLCOBINAMIDE-GDP RIBAZOLETRANSFERASE"/>
    <property type="match status" value="1"/>
</dbReference>
<evidence type="ECO:0000256" key="6">
    <source>
        <dbReference type="ARBA" id="ARBA00015850"/>
    </source>
</evidence>
<evidence type="ECO:0000256" key="9">
    <source>
        <dbReference type="ARBA" id="ARBA00022679"/>
    </source>
</evidence>
<dbReference type="AlphaFoldDB" id="A0A2G0Q054"/>
<keyword evidence="9 19" id="KW-0808">Transferase</keyword>
<dbReference type="GO" id="GO:0008818">
    <property type="term" value="F:cobalamin 5'-phosphate synthase activity"/>
    <property type="evidence" value="ECO:0007669"/>
    <property type="project" value="UniProtKB-UniRule"/>
</dbReference>
<dbReference type="Proteomes" id="UP000225433">
    <property type="component" value="Unassembled WGS sequence"/>
</dbReference>
<keyword evidence="13 19" id="KW-0472">Membrane</keyword>
<evidence type="ECO:0000256" key="2">
    <source>
        <dbReference type="ARBA" id="ARBA00004651"/>
    </source>
</evidence>
<comment type="similarity">
    <text evidence="4 19">Belongs to the CobS family.</text>
</comment>
<comment type="function">
    <text evidence="14 19">Joins adenosylcobinamide-GDP and alpha-ribazole to generate adenosylcobalamin (Ado-cobalamin). Also synthesizes adenosylcobalamin 5'-phosphate from adenosylcobinamide-GDP and alpha-ribazole 5'-phosphate.</text>
</comment>
<evidence type="ECO:0000256" key="7">
    <source>
        <dbReference type="ARBA" id="ARBA00022475"/>
    </source>
</evidence>
<evidence type="ECO:0000256" key="12">
    <source>
        <dbReference type="ARBA" id="ARBA00022989"/>
    </source>
</evidence>
<dbReference type="GO" id="GO:0009236">
    <property type="term" value="P:cobalamin biosynthetic process"/>
    <property type="evidence" value="ECO:0007669"/>
    <property type="project" value="UniProtKB-UniRule"/>
</dbReference>
<comment type="catalytic activity">
    <reaction evidence="17 19">
        <text>alpha-ribazole + adenosylcob(III)inamide-GDP = adenosylcob(III)alamin + GMP + H(+)</text>
        <dbReference type="Rhea" id="RHEA:16049"/>
        <dbReference type="ChEBI" id="CHEBI:10329"/>
        <dbReference type="ChEBI" id="CHEBI:15378"/>
        <dbReference type="ChEBI" id="CHEBI:18408"/>
        <dbReference type="ChEBI" id="CHEBI:58115"/>
        <dbReference type="ChEBI" id="CHEBI:60487"/>
        <dbReference type="EC" id="2.7.8.26"/>
    </reaction>
</comment>
<sequence length="254" mass="27992">MRLNLFWVTMQFMTRLPIPEKWARGVHFRQYWRGVPNFPLIGLIVGGLAGLIFISISQFGGGVYIGAIGYVLALALLTGGLHLDGVANTCNDLFTAHKHKREKMREMIRDNRLGTYGSLGLIFCISLKTLAVFELSYYPPLHLLALLTCAPIVGRAAVVLLMYGQRYAHEDMGMGSYYIGQVTSSSTILTLLGGSVLVMALGNWQGLSAMMMTFLVIYGLAFYFNYRLGGQTDGTLGASIEAGEVIFLLAMIWQ</sequence>
<proteinExistence type="inferred from homology"/>
<evidence type="ECO:0000313" key="22">
    <source>
        <dbReference type="Proteomes" id="UP000094600"/>
    </source>
</evidence>
<evidence type="ECO:0000313" key="21">
    <source>
        <dbReference type="EMBL" id="PHM52597.1"/>
    </source>
</evidence>
<reference evidence="20 22" key="1">
    <citation type="submission" date="2016-06" db="EMBL/GenBank/DDBJ databases">
        <title>Bacterial characters and pathogenicity of Xenorhabdus hominickii from an entomopathogenic nematode, Steinernema monticolum.</title>
        <authorList>
            <person name="Park Y."/>
            <person name="Kim Y."/>
        </authorList>
    </citation>
    <scope>NUCLEOTIDE SEQUENCE [LARGE SCALE GENOMIC DNA]</scope>
    <source>
        <strain evidence="20 22">ANU1</strain>
    </source>
</reference>
<keyword evidence="10 19" id="KW-0812">Transmembrane</keyword>
<gene>
    <name evidence="19 20" type="primary">cobS</name>
    <name evidence="20" type="ORF">A9255_20705</name>
    <name evidence="21" type="ORF">Xhom_04264</name>
</gene>
<dbReference type="NCBIfam" id="TIGR00317">
    <property type="entry name" value="cobS"/>
    <property type="match status" value="1"/>
</dbReference>
<dbReference type="STRING" id="351679.A9255_20705"/>
<accession>A0A2G0Q054</accession>
<evidence type="ECO:0000256" key="17">
    <source>
        <dbReference type="ARBA" id="ARBA00048623"/>
    </source>
</evidence>
<dbReference type="OrthoDB" id="9794626at2"/>
<comment type="pathway">
    <text evidence="3 19">Cofactor biosynthesis; adenosylcobalamin biosynthesis; adenosylcobalamin from cob(II)yrinate a,c-diamide: step 7/7.</text>
</comment>
<evidence type="ECO:0000256" key="3">
    <source>
        <dbReference type="ARBA" id="ARBA00004663"/>
    </source>
</evidence>
<feature type="transmembrane region" description="Helical" evidence="19">
    <location>
        <begin position="38"/>
        <end position="56"/>
    </location>
</feature>
<dbReference type="PANTHER" id="PTHR34148:SF1">
    <property type="entry name" value="ADENOSYLCOBINAMIDE-GDP RIBAZOLETRANSFERASE"/>
    <property type="match status" value="1"/>
</dbReference>
<dbReference type="UniPathway" id="UPA00148">
    <property type="reaction ID" value="UER00238"/>
</dbReference>
<comment type="catalytic activity">
    <reaction evidence="18 19">
        <text>alpha-ribazole 5'-phosphate + adenosylcob(III)inamide-GDP = adenosylcob(III)alamin 5'-phosphate + GMP + H(+)</text>
        <dbReference type="Rhea" id="RHEA:23560"/>
        <dbReference type="ChEBI" id="CHEBI:15378"/>
        <dbReference type="ChEBI" id="CHEBI:57918"/>
        <dbReference type="ChEBI" id="CHEBI:58115"/>
        <dbReference type="ChEBI" id="CHEBI:60487"/>
        <dbReference type="ChEBI" id="CHEBI:60493"/>
        <dbReference type="EC" id="2.7.8.26"/>
    </reaction>
</comment>
<dbReference type="EC" id="2.7.8.26" evidence="5 19"/>
<dbReference type="EMBL" id="NJAI01000008">
    <property type="protein sequence ID" value="PHM52597.1"/>
    <property type="molecule type" value="Genomic_DNA"/>
</dbReference>
<name>A0A2G0Q054_XENHO</name>
<feature type="transmembrane region" description="Helical" evidence="19">
    <location>
        <begin position="143"/>
        <end position="164"/>
    </location>
</feature>
<evidence type="ECO:0000256" key="8">
    <source>
        <dbReference type="ARBA" id="ARBA00022573"/>
    </source>
</evidence>
<evidence type="ECO:0000256" key="11">
    <source>
        <dbReference type="ARBA" id="ARBA00022842"/>
    </source>
</evidence>
<evidence type="ECO:0000256" key="4">
    <source>
        <dbReference type="ARBA" id="ARBA00010561"/>
    </source>
</evidence>
<evidence type="ECO:0000256" key="16">
    <source>
        <dbReference type="ARBA" id="ARBA00032853"/>
    </source>
</evidence>
<evidence type="ECO:0000256" key="15">
    <source>
        <dbReference type="ARBA" id="ARBA00032605"/>
    </source>
</evidence>
<dbReference type="EMBL" id="CP016176">
    <property type="protein sequence ID" value="AOM42748.1"/>
    <property type="molecule type" value="Genomic_DNA"/>
</dbReference>
<evidence type="ECO:0000256" key="13">
    <source>
        <dbReference type="ARBA" id="ARBA00023136"/>
    </source>
</evidence>
<evidence type="ECO:0000256" key="10">
    <source>
        <dbReference type="ARBA" id="ARBA00022692"/>
    </source>
</evidence>
<evidence type="ECO:0000256" key="19">
    <source>
        <dbReference type="HAMAP-Rule" id="MF_00719"/>
    </source>
</evidence>
<dbReference type="RefSeq" id="WP_069318359.1">
    <property type="nucleotide sequence ID" value="NZ_CAWNQJ010000112.1"/>
</dbReference>
<keyword evidence="22" id="KW-1185">Reference proteome</keyword>
<dbReference type="Proteomes" id="UP000094600">
    <property type="component" value="Chromosome"/>
</dbReference>
<dbReference type="KEGG" id="xho:A9255_20705"/>
<reference evidence="21 23" key="2">
    <citation type="journal article" date="2017" name="Nat. Microbiol.">
        <title>Natural product diversity associated with the nematode symbionts Photorhabdus and Xenorhabdus.</title>
        <authorList>
            <person name="Tobias N.J."/>
            <person name="Wolff H."/>
            <person name="Djahanschiri B."/>
            <person name="Grundmann F."/>
            <person name="Kronenwerth M."/>
            <person name="Shi Y.M."/>
            <person name="Simonyi S."/>
            <person name="Grun P."/>
            <person name="Shapiro-Ilan D."/>
            <person name="Pidot S.J."/>
            <person name="Stinear T.P."/>
            <person name="Ebersberger I."/>
            <person name="Bode H.B."/>
        </authorList>
    </citation>
    <scope>NUCLEOTIDE SEQUENCE [LARGE SCALE GENOMIC DNA]</scope>
    <source>
        <strain evidence="21 23">DSM 17903</strain>
    </source>
</reference>